<dbReference type="EMBL" id="CALQ01001873">
    <property type="protein sequence ID" value="CCM19737.1"/>
    <property type="molecule type" value="Genomic_DNA"/>
</dbReference>
<dbReference type="InterPro" id="IPR029058">
    <property type="entry name" value="AB_hydrolase_fold"/>
</dbReference>
<organism evidence="2">
    <name type="scientific">Leishmania guyanensis</name>
    <dbReference type="NCBI Taxonomy" id="5670"/>
    <lineage>
        <taxon>Eukaryota</taxon>
        <taxon>Discoba</taxon>
        <taxon>Euglenozoa</taxon>
        <taxon>Kinetoplastea</taxon>
        <taxon>Metakinetoplastina</taxon>
        <taxon>Trypanosomatida</taxon>
        <taxon>Trypanosomatidae</taxon>
        <taxon>Leishmaniinae</taxon>
        <taxon>Leishmania</taxon>
        <taxon>Leishmania guyanensis species complex</taxon>
    </lineage>
</organism>
<gene>
    <name evidence="2" type="primary">LgM4147LRVhigh.35.02270.00190</name>
    <name evidence="2" type="ORF">BN36_3572180</name>
</gene>
<reference evidence="2" key="1">
    <citation type="submission" date="2012-08" db="EMBL/GenBank/DDBJ databases">
        <title>Comparative genomics of metastatic and non-metastatic Leishmania guyanensis provides insights into polygenic factors involved in Leishmania RNA virus infection.</title>
        <authorList>
            <person name="Smith D."/>
            <person name="Hertz-Fowler C."/>
            <person name="Martin R."/>
            <person name="Dickens N."/>
            <person name="Fasel N."/>
            <person name="Falquet L."/>
            <person name="Beverley S."/>
            <person name="Zangger H."/>
            <person name="Calderon-Copete S."/>
            <person name="Mottram J."/>
            <person name="Xenarios I."/>
        </authorList>
    </citation>
    <scope>NUCLEOTIDE SEQUENCE</scope>
    <source>
        <strain evidence="2">MHOM/BR/75/M4147/SSU:IR2SAT-LUC</strain>
    </source>
</reference>
<evidence type="ECO:0000256" key="1">
    <source>
        <dbReference type="SAM" id="MobiDB-lite"/>
    </source>
</evidence>
<feature type="region of interest" description="Disordered" evidence="1">
    <location>
        <begin position="556"/>
        <end position="577"/>
    </location>
</feature>
<dbReference type="Gene3D" id="3.40.50.1820">
    <property type="entry name" value="alpha/beta hydrolase"/>
    <property type="match status" value="2"/>
</dbReference>
<dbReference type="AlphaFoldDB" id="A0A1E1J7Z3"/>
<protein>
    <submittedName>
        <fullName evidence="2">Uncharacterized protein</fullName>
    </submittedName>
</protein>
<feature type="compositionally biased region" description="Low complexity" evidence="1">
    <location>
        <begin position="181"/>
        <end position="207"/>
    </location>
</feature>
<proteinExistence type="predicted"/>
<dbReference type="SUPFAM" id="SSF53474">
    <property type="entry name" value="alpha/beta-Hydrolases"/>
    <property type="match status" value="2"/>
</dbReference>
<accession>A0A1E1J7Z3</accession>
<feature type="region of interest" description="Disordered" evidence="1">
    <location>
        <begin position="181"/>
        <end position="212"/>
    </location>
</feature>
<feature type="region of interest" description="Disordered" evidence="1">
    <location>
        <begin position="614"/>
        <end position="639"/>
    </location>
</feature>
<name>A0A1E1J7Z3_LEIGU</name>
<sequence length="1022" mass="110247">MNIQISGNLSKPTVVFIAGWPNTCDIFRDNVMATLAADYRIVGVTLPGFDDEHPFLAQLRKRDSAATRNESKRMWRHREEVSTRFVATASTGASTNLPFRFLTSVGAAPRSHSGSKISGGACVSTPLQSFGLPSCCATLEPFRTSWKGHSFEDLVTLLEIAVDTAMETCNYCPPVVLPTSAEAQDSPSCSSSSSSSSETETSDSSTAAFAPHQLPPKYTRPVIIAHDWGCLLAYELLLARPGLFSRIVALDVGAYLFESEAAHVERMCALVSAQDKGRPTEIAGNSFAAAQAKVSLETEKAVKFSTPGQEDNAIPQITVNRDSHVVQDGLRVPSGGPTPTITLLRRQSSSPPETLSSLVTIPHNVAPGGQLKAQRALSPLSQMRTDPPSLGTKRSLALQYAFRRRKGTALPQRAETRKMLLIVLYQFFLITCELFVPHRLARWLLGLLSSLFGRPSYTYDPQMVVTPTMELLNHTLNAQFFARHPFAIENRGALQVPMLLQTREPGSPSSNAAAAAAASLEASYGKNKGPVQPTTAGWKVMLIPYVEKTCVKAFPGRARSGNQDQLAGKGRRTASSRRSLYEDGVGMAFDGSFRMIHKSTHCGRIRRYSVEGSSATDSSASADGTSDASGGNSSANQSFSAWEENTPADGAHVVFSSYAKGAHMVSDEWNSLTTGTRGIFGGSHGGRGNSGEFDPYTSVNGITASVWDTDDPLTLTGAQSFMETNRVAGVNSKDAVHLLATDGTLASGGGRADIVGVSSNPGSRQMHVAKRRLFYQAFVFPPLNHDVAGPSSSSFHSDLDDGASGRSSGDARAAALCRLCKPNRAASQHPAVLVRASPWQSWIYLRFWLGRLLLHFVALVSWLLGEQYSTQPSAVPGDGTAVGTASSVSGKVSSNVMTTAMTTIYRRLPATPSLAADVSTLPGNGDVVLQPKSYAPLVTQRYFVPLPIPILFMYGGEKRIMFHADHWCSYIRHYQRPRDGISDVVEVQGGGHWFFAEKKYQKKVADRIAEFLAAEPKTSYVV</sequence>
<evidence type="ECO:0000313" key="2">
    <source>
        <dbReference type="EMBL" id="CCM19737.1"/>
    </source>
</evidence>